<dbReference type="EMBL" id="UAWT01000018">
    <property type="protein sequence ID" value="SQC69747.1"/>
    <property type="molecule type" value="Genomic_DNA"/>
</dbReference>
<evidence type="ECO:0000313" key="2">
    <source>
        <dbReference type="EMBL" id="SQC69747.1"/>
    </source>
</evidence>
<dbReference type="InterPro" id="IPR046776">
    <property type="entry name" value="Pectate_lyase_5"/>
</dbReference>
<dbReference type="RefSeq" id="WP_112153800.1">
    <property type="nucleotide sequence ID" value="NZ_UAWT01000018.1"/>
</dbReference>
<keyword evidence="1" id="KW-0732">Signal</keyword>
<organism evidence="2 3">
    <name type="scientific">Listeria fleischmannii subsp. fleischmannii</name>
    <dbReference type="NCBI Taxonomy" id="1671902"/>
    <lineage>
        <taxon>Bacteria</taxon>
        <taxon>Bacillati</taxon>
        <taxon>Bacillota</taxon>
        <taxon>Bacilli</taxon>
        <taxon>Bacillales</taxon>
        <taxon>Listeriaceae</taxon>
        <taxon>Listeria</taxon>
    </lineage>
</organism>
<proteinExistence type="predicted"/>
<evidence type="ECO:0000256" key="1">
    <source>
        <dbReference type="SAM" id="SignalP"/>
    </source>
</evidence>
<feature type="chain" id="PRO_5016153935" evidence="1">
    <location>
        <begin position="24"/>
        <end position="401"/>
    </location>
</feature>
<dbReference type="Proteomes" id="UP000250257">
    <property type="component" value="Unassembled WGS sequence"/>
</dbReference>
<dbReference type="AlphaFoldDB" id="A0A2X3HB62"/>
<evidence type="ECO:0000313" key="3">
    <source>
        <dbReference type="Proteomes" id="UP000250257"/>
    </source>
</evidence>
<dbReference type="Pfam" id="PF20585">
    <property type="entry name" value="Pectate_lyase_5"/>
    <property type="match status" value="1"/>
</dbReference>
<gene>
    <name evidence="2" type="ORF">NCTC13940_01663</name>
</gene>
<sequence length="401" mass="43244">MRKWIFIFFFTLTSLVAVLFSGATDHLTDKMKGLKASAVVLEQNEAIVKDYNELKAAIQNNSITKIYFGADINLSSGIQIPTGRVPFTVSGKDLETNEIHTLTETGSSTSTSGTIYLTNNSSTKQITMEDMSIVGKNYYGTVYVSSVAKGVNVTYNNVNYHGPQLIWNTAGTLELTGNTSIEIGQFVSGSASAEELGEVGGISFGGNIQINHTSASSNSVVWYGEDSSTRNFFTVQDGAKVSITANGNGVFYRSGSNPINVTIGKKATFHLETKNYIYRNNPGNDFFVDEGADVSLSQTNSTNHLLQLNGTLKVSRDASFSAMKKGGSGQLIQFGSGGNLVVDDPAYFLLYNDTASKTISYSSGSGTFNLVGGLLIIGIKRDKLIQSEIRPIPIVEMMRQM</sequence>
<accession>A0A2X3HB62</accession>
<name>A0A2X3HB62_9LIST</name>
<protein>
    <submittedName>
        <fullName evidence="2">Uncharacterized protein</fullName>
    </submittedName>
</protein>
<reference evidence="2 3" key="1">
    <citation type="submission" date="2018-06" db="EMBL/GenBank/DDBJ databases">
        <authorList>
            <consortium name="Pathogen Informatics"/>
            <person name="Doyle S."/>
        </authorList>
    </citation>
    <scope>NUCLEOTIDE SEQUENCE [LARGE SCALE GENOMIC DNA]</scope>
    <source>
        <strain evidence="2 3">NCTC13940</strain>
    </source>
</reference>
<feature type="signal peptide" evidence="1">
    <location>
        <begin position="1"/>
        <end position="23"/>
    </location>
</feature>